<keyword evidence="5 10" id="KW-0808">Transferase</keyword>
<dbReference type="AlphaFoldDB" id="A0A1U6JC94"/>
<name>A0A1U6JC94_9CLOT</name>
<dbReference type="OrthoDB" id="9784365at2"/>
<sequence length="211" mass="23585">MNQALIELITKAFVEEIDKSKLTKEKKVKIGVSARHIHLSEQHLKALFGLNYKLKIKKKLMGNQFAAEETVTIIGDNLRAIEKVRVLGPVRDKTQVEISLTDAITLGIKAPIRLSGDINNSEDITIVGPKGVVKIEEGCIVAKRHIHMTKEDYIKLGIERNIVSVRTNGIRKALLEDVDIRVGEGYDLEMHIDTDEANALNIKNGEFVEII</sequence>
<protein>
    <recommendedName>
        <fullName evidence="4 10">Phosphate propanoyltransferase</fullName>
        <ecNumber evidence="3 10">2.3.1.222</ecNumber>
    </recommendedName>
</protein>
<keyword evidence="7" id="KW-0862">Zinc</keyword>
<dbReference type="GO" id="GO:0051144">
    <property type="term" value="P:1,2-propanediol catabolic process"/>
    <property type="evidence" value="ECO:0007669"/>
    <property type="project" value="UniProtKB-UniPathway"/>
</dbReference>
<dbReference type="Pfam" id="PF06130">
    <property type="entry name" value="PTAC"/>
    <property type="match status" value="1"/>
</dbReference>
<dbReference type="STRING" id="1351755.CCH01_13410"/>
<evidence type="ECO:0000313" key="11">
    <source>
        <dbReference type="EMBL" id="SLK17916.1"/>
    </source>
</evidence>
<dbReference type="InterPro" id="IPR008300">
    <property type="entry name" value="PTAC"/>
</dbReference>
<dbReference type="PANTHER" id="PTHR39453">
    <property type="entry name" value="PHOSPHATE PROPANOYLTRANSFERASE"/>
    <property type="match status" value="1"/>
</dbReference>
<dbReference type="PANTHER" id="PTHR39453:SF1">
    <property type="entry name" value="PHOSPHATE PROPANOYLTRANSFERASE"/>
    <property type="match status" value="1"/>
</dbReference>
<keyword evidence="6" id="KW-0479">Metal-binding</keyword>
<evidence type="ECO:0000313" key="12">
    <source>
        <dbReference type="Proteomes" id="UP000190476"/>
    </source>
</evidence>
<evidence type="ECO:0000256" key="6">
    <source>
        <dbReference type="ARBA" id="ARBA00022723"/>
    </source>
</evidence>
<gene>
    <name evidence="11" type="ORF">CCH01_13410</name>
</gene>
<evidence type="ECO:0000256" key="1">
    <source>
        <dbReference type="ARBA" id="ARBA00001947"/>
    </source>
</evidence>
<dbReference type="GeneID" id="66301674"/>
<evidence type="ECO:0000256" key="3">
    <source>
        <dbReference type="ARBA" id="ARBA00012206"/>
    </source>
</evidence>
<dbReference type="EMBL" id="LT799839">
    <property type="protein sequence ID" value="SLK17916.1"/>
    <property type="molecule type" value="Genomic_DNA"/>
</dbReference>
<comment type="function">
    <text evidence="10">Involved in 1,2-propanediol (1,2-PD) degradation by catalyzing the conversion of propanoyl-CoA to propanoyl-phosphate.</text>
</comment>
<comment type="pathway">
    <text evidence="10">Polyol metabolism; 1,2-propanediol degradation.</text>
</comment>
<evidence type="ECO:0000256" key="7">
    <source>
        <dbReference type="ARBA" id="ARBA00022833"/>
    </source>
</evidence>
<organism evidence="11 12">
    <name type="scientific">Clostridium chauvoei JF4335</name>
    <dbReference type="NCBI Taxonomy" id="1351755"/>
    <lineage>
        <taxon>Bacteria</taxon>
        <taxon>Bacillati</taxon>
        <taxon>Bacillota</taxon>
        <taxon>Clostridia</taxon>
        <taxon>Eubacteriales</taxon>
        <taxon>Clostridiaceae</taxon>
        <taxon>Clostridium</taxon>
    </lineage>
</organism>
<evidence type="ECO:0000256" key="10">
    <source>
        <dbReference type="PIRNR" id="PIRNR010130"/>
    </source>
</evidence>
<evidence type="ECO:0000256" key="2">
    <source>
        <dbReference type="ARBA" id="ARBA00007342"/>
    </source>
</evidence>
<comment type="similarity">
    <text evidence="2 10">Belongs to the PduL family.</text>
</comment>
<dbReference type="GO" id="GO:0046872">
    <property type="term" value="F:metal ion binding"/>
    <property type="evidence" value="ECO:0007669"/>
    <property type="project" value="UniProtKB-KW"/>
</dbReference>
<comment type="cofactor">
    <cofactor evidence="1">
        <name>Zn(2+)</name>
        <dbReference type="ChEBI" id="CHEBI:29105"/>
    </cofactor>
</comment>
<reference evidence="12" key="1">
    <citation type="submission" date="2017-03" db="EMBL/GenBank/DDBJ databases">
        <authorList>
            <person name="Falquet L."/>
            <person name="Falquet L."/>
        </authorList>
    </citation>
    <scope>NUCLEOTIDE SEQUENCE [LARGE SCALE GENOMIC DNA]</scope>
</reference>
<keyword evidence="12" id="KW-1185">Reference proteome</keyword>
<dbReference type="UniPathway" id="UPA00621"/>
<dbReference type="GO" id="GO:0016747">
    <property type="term" value="F:acyltransferase activity, transferring groups other than amino-acyl groups"/>
    <property type="evidence" value="ECO:0007669"/>
    <property type="project" value="InterPro"/>
</dbReference>
<dbReference type="RefSeq" id="WP_079481353.1">
    <property type="nucleotide sequence ID" value="NZ_CBML010000006.1"/>
</dbReference>
<dbReference type="PIRSF" id="PIRSF010130">
    <property type="entry name" value="PduL"/>
    <property type="match status" value="1"/>
</dbReference>
<evidence type="ECO:0000256" key="4">
    <source>
        <dbReference type="ARBA" id="ARBA00020837"/>
    </source>
</evidence>
<dbReference type="EC" id="2.3.1.222" evidence="3 10"/>
<comment type="catalytic activity">
    <reaction evidence="9 10">
        <text>propanoyl-CoA + phosphate = propanoyl phosphate + CoA</text>
        <dbReference type="Rhea" id="RHEA:28046"/>
        <dbReference type="ChEBI" id="CHEBI:43474"/>
        <dbReference type="ChEBI" id="CHEBI:57287"/>
        <dbReference type="ChEBI" id="CHEBI:57392"/>
        <dbReference type="ChEBI" id="CHEBI:58933"/>
        <dbReference type="EC" id="2.3.1.222"/>
    </reaction>
</comment>
<dbReference type="Proteomes" id="UP000190476">
    <property type="component" value="Chromosome I"/>
</dbReference>
<evidence type="ECO:0000256" key="8">
    <source>
        <dbReference type="ARBA" id="ARBA00023315"/>
    </source>
</evidence>
<accession>A0A1U6JC94</accession>
<proteinExistence type="inferred from homology"/>
<evidence type="ECO:0000256" key="5">
    <source>
        <dbReference type="ARBA" id="ARBA00022679"/>
    </source>
</evidence>
<keyword evidence="8 10" id="KW-0012">Acyltransferase</keyword>
<dbReference type="NCBIfam" id="NF011652">
    <property type="entry name" value="PRK15070.1"/>
    <property type="match status" value="1"/>
</dbReference>
<evidence type="ECO:0000256" key="9">
    <source>
        <dbReference type="ARBA" id="ARBA00047589"/>
    </source>
</evidence>